<evidence type="ECO:0000256" key="1">
    <source>
        <dbReference type="ARBA" id="ARBA00004127"/>
    </source>
</evidence>
<dbReference type="Gene3D" id="1.20.120.1630">
    <property type="match status" value="1"/>
</dbReference>
<accession>A0ABU1FLT7</accession>
<keyword evidence="4 5" id="KW-0472">Membrane</keyword>
<organism evidence="6 7">
    <name type="scientific">Agromyces indicus</name>
    <dbReference type="NCBI Taxonomy" id="758919"/>
    <lineage>
        <taxon>Bacteria</taxon>
        <taxon>Bacillati</taxon>
        <taxon>Actinomycetota</taxon>
        <taxon>Actinomycetes</taxon>
        <taxon>Micrococcales</taxon>
        <taxon>Microbacteriaceae</taxon>
        <taxon>Agromyces</taxon>
    </lineage>
</organism>
<gene>
    <name evidence="6" type="ORF">RH861_11685</name>
</gene>
<keyword evidence="6" id="KW-0489">Methyltransferase</keyword>
<dbReference type="EC" id="2.1.1.334" evidence="6"/>
<keyword evidence="6" id="KW-0808">Transferase</keyword>
<dbReference type="GO" id="GO:0004671">
    <property type="term" value="F:protein C-terminal S-isoprenylcysteine carboxyl O-methyltransferase activity"/>
    <property type="evidence" value="ECO:0007669"/>
    <property type="project" value="UniProtKB-EC"/>
</dbReference>
<evidence type="ECO:0000256" key="4">
    <source>
        <dbReference type="ARBA" id="ARBA00023136"/>
    </source>
</evidence>
<evidence type="ECO:0000313" key="7">
    <source>
        <dbReference type="Proteomes" id="UP001260072"/>
    </source>
</evidence>
<name>A0ABU1FLT7_9MICO</name>
<evidence type="ECO:0000256" key="2">
    <source>
        <dbReference type="ARBA" id="ARBA00022692"/>
    </source>
</evidence>
<dbReference type="Proteomes" id="UP001260072">
    <property type="component" value="Unassembled WGS sequence"/>
</dbReference>
<dbReference type="PANTHER" id="PTHR12714">
    <property type="entry name" value="PROTEIN-S ISOPRENYLCYSTEINE O-METHYLTRANSFERASE"/>
    <property type="match status" value="1"/>
</dbReference>
<keyword evidence="3 5" id="KW-1133">Transmembrane helix</keyword>
<dbReference type="PANTHER" id="PTHR12714:SF9">
    <property type="entry name" value="PROTEIN-S-ISOPRENYLCYSTEINE O-METHYLTRANSFERASE"/>
    <property type="match status" value="1"/>
</dbReference>
<feature type="transmembrane region" description="Helical" evidence="5">
    <location>
        <begin position="108"/>
        <end position="125"/>
    </location>
</feature>
<dbReference type="GO" id="GO:0032259">
    <property type="term" value="P:methylation"/>
    <property type="evidence" value="ECO:0007669"/>
    <property type="project" value="UniProtKB-KW"/>
</dbReference>
<feature type="transmembrane region" description="Helical" evidence="5">
    <location>
        <begin position="80"/>
        <end position="102"/>
    </location>
</feature>
<comment type="subcellular location">
    <subcellularLocation>
        <location evidence="1">Endomembrane system</location>
        <topology evidence="1">Multi-pass membrane protein</topology>
    </subcellularLocation>
</comment>
<keyword evidence="7" id="KW-1185">Reference proteome</keyword>
<dbReference type="EMBL" id="JAVKGS010000003">
    <property type="protein sequence ID" value="MDR5692720.1"/>
    <property type="molecule type" value="Genomic_DNA"/>
</dbReference>
<evidence type="ECO:0000256" key="5">
    <source>
        <dbReference type="SAM" id="Phobius"/>
    </source>
</evidence>
<comment type="caution">
    <text evidence="6">The sequence shown here is derived from an EMBL/GenBank/DDBJ whole genome shotgun (WGS) entry which is preliminary data.</text>
</comment>
<reference evidence="7" key="1">
    <citation type="submission" date="2023-07" db="EMBL/GenBank/DDBJ databases">
        <title>Description of three actinobacteria isolated from air of manufacturing shop in a pharmaceutical factory.</title>
        <authorList>
            <person name="Zhang D.-F."/>
        </authorList>
    </citation>
    <scope>NUCLEOTIDE SEQUENCE [LARGE SCALE GENOMIC DNA]</scope>
    <source>
        <strain evidence="7">CCTCC AB 2011122</strain>
    </source>
</reference>
<evidence type="ECO:0000313" key="6">
    <source>
        <dbReference type="EMBL" id="MDR5692720.1"/>
    </source>
</evidence>
<keyword evidence="2 5" id="KW-0812">Transmembrane</keyword>
<feature type="transmembrane region" description="Helical" evidence="5">
    <location>
        <begin position="38"/>
        <end position="59"/>
    </location>
</feature>
<sequence length="155" mass="16947">MKDRANWLVALQFLLIGVLLIVPFTVPGAPLWSGQQSAVLAVLLIMVGVVLAGAGVAALGRDLVPWVAPRPGARLRTTGVYRLTRNPIYVGLLVAAAGWVIWFARIDLIVAWVALVVVLAVKARVEQHRLVDAFGDEYVEYADRTPLMLWARGIR</sequence>
<proteinExistence type="predicted"/>
<dbReference type="EC" id="2.1.1.100" evidence="6"/>
<dbReference type="InterPro" id="IPR007318">
    <property type="entry name" value="Phopholipid_MeTrfase"/>
</dbReference>
<dbReference type="RefSeq" id="WP_310521102.1">
    <property type="nucleotide sequence ID" value="NZ_BAABBS010000001.1"/>
</dbReference>
<dbReference type="Pfam" id="PF04191">
    <property type="entry name" value="PEMT"/>
    <property type="match status" value="1"/>
</dbReference>
<evidence type="ECO:0000256" key="3">
    <source>
        <dbReference type="ARBA" id="ARBA00022989"/>
    </source>
</evidence>
<protein>
    <submittedName>
        <fullName evidence="6">Isoprenylcysteine carboxylmethyltransferase family protein</fullName>
        <ecNumber evidence="6">2.1.1.100</ecNumber>
        <ecNumber evidence="6">2.1.1.334</ecNumber>
    </submittedName>
</protein>